<reference evidence="2" key="1">
    <citation type="submission" date="2016-10" db="EMBL/GenBank/DDBJ databases">
        <authorList>
            <person name="Varghese N."/>
            <person name="Submissions S."/>
        </authorList>
    </citation>
    <scope>NUCLEOTIDE SEQUENCE [LARGE SCALE GENOMIC DNA]</scope>
    <source>
        <strain evidence="2">DSM 217</strain>
    </source>
</reference>
<dbReference type="STRING" id="1058.SAMN05421783_11751"/>
<sequence>MARFVPCHGKNACRDNGERCLTCGRESSEIARLRASIDELANLAMDYGYDNSEEFATYVARKLFKTIAHRREQQQ</sequence>
<keyword evidence="2" id="KW-1185">Reference proteome</keyword>
<evidence type="ECO:0000313" key="2">
    <source>
        <dbReference type="Proteomes" id="UP000198816"/>
    </source>
</evidence>
<dbReference type="RefSeq" id="WP_093034793.1">
    <property type="nucleotide sequence ID" value="NZ_FNNZ01000017.1"/>
</dbReference>
<dbReference type="Proteomes" id="UP000198816">
    <property type="component" value="Unassembled WGS sequence"/>
</dbReference>
<proteinExistence type="predicted"/>
<evidence type="ECO:0000313" key="1">
    <source>
        <dbReference type="EMBL" id="SDX21204.1"/>
    </source>
</evidence>
<gene>
    <name evidence="1" type="ORF">SAMN05421783_11751</name>
</gene>
<dbReference type="AlphaFoldDB" id="A0A1H2ZWG7"/>
<protein>
    <submittedName>
        <fullName evidence="1">Uncharacterized protein</fullName>
    </submittedName>
</protein>
<accession>A0A1H2ZWG7</accession>
<dbReference type="OrthoDB" id="6215778at2"/>
<name>A0A1H2ZWG7_THIRO</name>
<organism evidence="1 2">
    <name type="scientific">Thiocapsa roseopersicina</name>
    <dbReference type="NCBI Taxonomy" id="1058"/>
    <lineage>
        <taxon>Bacteria</taxon>
        <taxon>Pseudomonadati</taxon>
        <taxon>Pseudomonadota</taxon>
        <taxon>Gammaproteobacteria</taxon>
        <taxon>Chromatiales</taxon>
        <taxon>Chromatiaceae</taxon>
        <taxon>Thiocapsa</taxon>
    </lineage>
</organism>
<dbReference type="EMBL" id="FNNZ01000017">
    <property type="protein sequence ID" value="SDX21204.1"/>
    <property type="molecule type" value="Genomic_DNA"/>
</dbReference>